<gene>
    <name evidence="2" type="ORF">COLO4_00370</name>
</gene>
<dbReference type="InterPro" id="IPR013819">
    <property type="entry name" value="LipOase_C"/>
</dbReference>
<protein>
    <recommendedName>
        <fullName evidence="1">Lipoxygenase domain-containing protein</fullName>
    </recommendedName>
</protein>
<dbReference type="SUPFAM" id="SSF48484">
    <property type="entry name" value="Lipoxigenase"/>
    <property type="match status" value="1"/>
</dbReference>
<dbReference type="GO" id="GO:0016702">
    <property type="term" value="F:oxidoreductase activity, acting on single donors with incorporation of molecular oxygen, incorporation of two atoms of oxygen"/>
    <property type="evidence" value="ECO:0007669"/>
    <property type="project" value="InterPro"/>
</dbReference>
<name>A0A1R3L433_9ROSI</name>
<dbReference type="Gene3D" id="3.10.450.60">
    <property type="match status" value="1"/>
</dbReference>
<dbReference type="InterPro" id="IPR036226">
    <property type="entry name" value="LipOase_C_sf"/>
</dbReference>
<dbReference type="STRING" id="93759.A0A1R3L433"/>
<keyword evidence="3" id="KW-1185">Reference proteome</keyword>
<feature type="domain" description="Lipoxygenase" evidence="1">
    <location>
        <begin position="1"/>
        <end position="83"/>
    </location>
</feature>
<dbReference type="OrthoDB" id="407298at2759"/>
<evidence type="ECO:0000313" key="2">
    <source>
        <dbReference type="EMBL" id="OMP14049.1"/>
    </source>
</evidence>
<dbReference type="PROSITE" id="PS51393">
    <property type="entry name" value="LIPOXYGENASE_3"/>
    <property type="match status" value="1"/>
</dbReference>
<comment type="caution">
    <text evidence="2">The sequence shown here is derived from an EMBL/GenBank/DDBJ whole genome shotgun (WGS) entry which is preliminary data.</text>
</comment>
<organism evidence="2 3">
    <name type="scientific">Corchorus olitorius</name>
    <dbReference type="NCBI Taxonomy" id="93759"/>
    <lineage>
        <taxon>Eukaryota</taxon>
        <taxon>Viridiplantae</taxon>
        <taxon>Streptophyta</taxon>
        <taxon>Embryophyta</taxon>
        <taxon>Tracheophyta</taxon>
        <taxon>Spermatophyta</taxon>
        <taxon>Magnoliopsida</taxon>
        <taxon>eudicotyledons</taxon>
        <taxon>Gunneridae</taxon>
        <taxon>Pentapetalae</taxon>
        <taxon>rosids</taxon>
        <taxon>malvids</taxon>
        <taxon>Malvales</taxon>
        <taxon>Malvaceae</taxon>
        <taxon>Grewioideae</taxon>
        <taxon>Apeibeae</taxon>
        <taxon>Corchorus</taxon>
    </lineage>
</organism>
<dbReference type="Proteomes" id="UP000187203">
    <property type="component" value="Unassembled WGS sequence"/>
</dbReference>
<accession>A0A1R3L433</accession>
<sequence>MVNGKGVCAYATRTLLVVRKKKDTPLWAGSESESEVDVMGIQVSLPDSKAERAILPTDGNIQWGLAKAHVAANDSAHHQLVSH</sequence>
<dbReference type="AlphaFoldDB" id="A0A1R3L433"/>
<dbReference type="EMBL" id="AWUE01002288">
    <property type="protein sequence ID" value="OMP14049.1"/>
    <property type="molecule type" value="Genomic_DNA"/>
</dbReference>
<dbReference type="Pfam" id="PF00305">
    <property type="entry name" value="Lipoxygenase"/>
    <property type="match status" value="1"/>
</dbReference>
<evidence type="ECO:0000259" key="1">
    <source>
        <dbReference type="PROSITE" id="PS51393"/>
    </source>
</evidence>
<feature type="non-terminal residue" evidence="2">
    <location>
        <position position="83"/>
    </location>
</feature>
<proteinExistence type="predicted"/>
<dbReference type="GO" id="GO:0046872">
    <property type="term" value="F:metal ion binding"/>
    <property type="evidence" value="ECO:0007669"/>
    <property type="project" value="InterPro"/>
</dbReference>
<evidence type="ECO:0000313" key="3">
    <source>
        <dbReference type="Proteomes" id="UP000187203"/>
    </source>
</evidence>
<reference evidence="3" key="1">
    <citation type="submission" date="2013-09" db="EMBL/GenBank/DDBJ databases">
        <title>Corchorus olitorius genome sequencing.</title>
        <authorList>
            <person name="Alam M."/>
            <person name="Haque M.S."/>
            <person name="Islam M.S."/>
            <person name="Emdad E.M."/>
            <person name="Islam M.M."/>
            <person name="Ahmed B."/>
            <person name="Halim A."/>
            <person name="Hossen Q.M.M."/>
            <person name="Hossain M.Z."/>
            <person name="Ahmed R."/>
            <person name="Khan M.M."/>
            <person name="Islam R."/>
            <person name="Rashid M.M."/>
            <person name="Khan S.A."/>
            <person name="Rahman M.S."/>
            <person name="Alam M."/>
            <person name="Yahiya A.S."/>
            <person name="Khan M.S."/>
            <person name="Azam M.S."/>
            <person name="Haque T."/>
            <person name="Lashkar M.Z.H."/>
            <person name="Akhand A.I."/>
            <person name="Morshed G."/>
            <person name="Roy S."/>
            <person name="Uddin K.S."/>
            <person name="Rabeya T."/>
            <person name="Hossain A.S."/>
            <person name="Chowdhury A."/>
            <person name="Snigdha A.R."/>
            <person name="Mortoza M.S."/>
            <person name="Matin S.A."/>
            <person name="Hoque S.M.E."/>
            <person name="Islam M.K."/>
            <person name="Roy D.K."/>
            <person name="Haider R."/>
            <person name="Moosa M.M."/>
            <person name="Elias S.M."/>
            <person name="Hasan A.M."/>
            <person name="Jahan S."/>
            <person name="Shafiuddin M."/>
            <person name="Mahmood N."/>
            <person name="Shommy N.S."/>
        </authorList>
    </citation>
    <scope>NUCLEOTIDE SEQUENCE [LARGE SCALE GENOMIC DNA]</scope>
    <source>
        <strain evidence="3">cv. O-4</strain>
    </source>
</reference>